<accession>A0AAW1U381</accession>
<sequence>MASLKAKEVFCLCYALLLFFSGILLIGVSVVLCYKLFYHFKFVPSGSVGPFILLFLLGFVHLLLTWLAVKGPTRKHDCHIIMFMLITIALLFAECALGVWSMILWDEADIEVVLLMNESFDSVINEDFNKNSEWNKLQSSLKCCGLNGIGDYKTTKGSYPVSCCEEQDGPNVTCYQNSCRLPLARYVKKILLNGAIISFLSCVFQALGMFLFYSFYRSLRQDRSDKQARRITIQKELAENVEHFNDLNQSPSASVIPEPVVNSTPERENPKSHKSSNRRKGSAPNTPTVQANA</sequence>
<evidence type="ECO:0000256" key="3">
    <source>
        <dbReference type="ARBA" id="ARBA00022989"/>
    </source>
</evidence>
<feature type="region of interest" description="Disordered" evidence="5">
    <location>
        <begin position="248"/>
        <end position="293"/>
    </location>
</feature>
<evidence type="ECO:0000256" key="5">
    <source>
        <dbReference type="SAM" id="MobiDB-lite"/>
    </source>
</evidence>
<keyword evidence="2 6" id="KW-0812">Transmembrane</keyword>
<keyword evidence="4 6" id="KW-0472">Membrane</keyword>
<evidence type="ECO:0008006" key="9">
    <source>
        <dbReference type="Google" id="ProtNLM"/>
    </source>
</evidence>
<dbReference type="AlphaFoldDB" id="A0AAW1U381"/>
<feature type="compositionally biased region" description="Basic residues" evidence="5">
    <location>
        <begin position="272"/>
        <end position="281"/>
    </location>
</feature>
<dbReference type="CDD" id="cd03127">
    <property type="entry name" value="tetraspanin_LEL"/>
    <property type="match status" value="1"/>
</dbReference>
<dbReference type="EMBL" id="JARQZJ010000041">
    <property type="protein sequence ID" value="KAK9877384.1"/>
    <property type="molecule type" value="Genomic_DNA"/>
</dbReference>
<dbReference type="Pfam" id="PF00335">
    <property type="entry name" value="Tetraspanin"/>
    <property type="match status" value="1"/>
</dbReference>
<dbReference type="Proteomes" id="UP001431783">
    <property type="component" value="Unassembled WGS sequence"/>
</dbReference>
<name>A0AAW1U381_9CUCU</name>
<evidence type="ECO:0000313" key="8">
    <source>
        <dbReference type="Proteomes" id="UP001431783"/>
    </source>
</evidence>
<evidence type="ECO:0000256" key="6">
    <source>
        <dbReference type="SAM" id="Phobius"/>
    </source>
</evidence>
<evidence type="ECO:0000313" key="7">
    <source>
        <dbReference type="EMBL" id="KAK9877384.1"/>
    </source>
</evidence>
<feature type="transmembrane region" description="Helical" evidence="6">
    <location>
        <begin position="81"/>
        <end position="105"/>
    </location>
</feature>
<dbReference type="PANTHER" id="PTHR19282">
    <property type="entry name" value="TETRASPANIN"/>
    <property type="match status" value="1"/>
</dbReference>
<dbReference type="Gene3D" id="1.10.1450.10">
    <property type="entry name" value="Tetraspanin"/>
    <property type="match status" value="1"/>
</dbReference>
<dbReference type="InterPro" id="IPR018499">
    <property type="entry name" value="Tetraspanin/Peripherin"/>
</dbReference>
<dbReference type="SUPFAM" id="SSF48652">
    <property type="entry name" value="Tetraspanin"/>
    <property type="match status" value="1"/>
</dbReference>
<reference evidence="7 8" key="1">
    <citation type="submission" date="2023-03" db="EMBL/GenBank/DDBJ databases">
        <title>Genome insight into feeding habits of ladybird beetles.</title>
        <authorList>
            <person name="Li H.-S."/>
            <person name="Huang Y.-H."/>
            <person name="Pang H."/>
        </authorList>
    </citation>
    <scope>NUCLEOTIDE SEQUENCE [LARGE SCALE GENOMIC DNA]</scope>
    <source>
        <strain evidence="7">SYSU_2023b</strain>
        <tissue evidence="7">Whole body</tissue>
    </source>
</reference>
<comment type="subcellular location">
    <subcellularLocation>
        <location evidence="1">Membrane</location>
        <topology evidence="1">Multi-pass membrane protein</topology>
    </subcellularLocation>
</comment>
<proteinExistence type="predicted"/>
<organism evidence="7 8">
    <name type="scientific">Henosepilachna vigintioctopunctata</name>
    <dbReference type="NCBI Taxonomy" id="420089"/>
    <lineage>
        <taxon>Eukaryota</taxon>
        <taxon>Metazoa</taxon>
        <taxon>Ecdysozoa</taxon>
        <taxon>Arthropoda</taxon>
        <taxon>Hexapoda</taxon>
        <taxon>Insecta</taxon>
        <taxon>Pterygota</taxon>
        <taxon>Neoptera</taxon>
        <taxon>Endopterygota</taxon>
        <taxon>Coleoptera</taxon>
        <taxon>Polyphaga</taxon>
        <taxon>Cucujiformia</taxon>
        <taxon>Coccinelloidea</taxon>
        <taxon>Coccinellidae</taxon>
        <taxon>Epilachninae</taxon>
        <taxon>Epilachnini</taxon>
        <taxon>Henosepilachna</taxon>
    </lineage>
</organism>
<comment type="caution">
    <text evidence="7">The sequence shown here is derived from an EMBL/GenBank/DDBJ whole genome shotgun (WGS) entry which is preliminary data.</text>
</comment>
<dbReference type="GO" id="GO:0005886">
    <property type="term" value="C:plasma membrane"/>
    <property type="evidence" value="ECO:0007669"/>
    <property type="project" value="TreeGrafter"/>
</dbReference>
<evidence type="ECO:0000256" key="4">
    <source>
        <dbReference type="ARBA" id="ARBA00023136"/>
    </source>
</evidence>
<gene>
    <name evidence="7" type="ORF">WA026_017781</name>
</gene>
<evidence type="ECO:0000256" key="1">
    <source>
        <dbReference type="ARBA" id="ARBA00004141"/>
    </source>
</evidence>
<keyword evidence="8" id="KW-1185">Reference proteome</keyword>
<feature type="compositionally biased region" description="Polar residues" evidence="5">
    <location>
        <begin position="283"/>
        <end position="293"/>
    </location>
</feature>
<dbReference type="InterPro" id="IPR008952">
    <property type="entry name" value="Tetraspanin_EC2_sf"/>
</dbReference>
<keyword evidence="3 6" id="KW-1133">Transmembrane helix</keyword>
<feature type="transmembrane region" description="Helical" evidence="6">
    <location>
        <begin position="12"/>
        <end position="37"/>
    </location>
</feature>
<evidence type="ECO:0000256" key="2">
    <source>
        <dbReference type="ARBA" id="ARBA00022692"/>
    </source>
</evidence>
<feature type="transmembrane region" description="Helical" evidence="6">
    <location>
        <begin position="190"/>
        <end position="216"/>
    </location>
</feature>
<dbReference type="PANTHER" id="PTHR19282:SF544">
    <property type="entry name" value="TETRASPANIN"/>
    <property type="match status" value="1"/>
</dbReference>
<protein>
    <recommendedName>
        <fullName evidence="9">Tetraspanin</fullName>
    </recommendedName>
</protein>
<feature type="transmembrane region" description="Helical" evidence="6">
    <location>
        <begin position="49"/>
        <end position="69"/>
    </location>
</feature>